<evidence type="ECO:0000313" key="3">
    <source>
        <dbReference type="Proteomes" id="UP000316806"/>
    </source>
</evidence>
<proteinExistence type="predicted"/>
<dbReference type="PROSITE" id="PS51257">
    <property type="entry name" value="PROKAR_LIPOPROTEIN"/>
    <property type="match status" value="1"/>
</dbReference>
<feature type="transmembrane region" description="Helical" evidence="1">
    <location>
        <begin position="153"/>
        <end position="171"/>
    </location>
</feature>
<gene>
    <name evidence="2" type="ORF">FH965_11470</name>
</gene>
<feature type="transmembrane region" description="Helical" evidence="1">
    <location>
        <begin position="80"/>
        <end position="106"/>
    </location>
</feature>
<dbReference type="EMBL" id="CP040916">
    <property type="protein sequence ID" value="QDQ11127.1"/>
    <property type="molecule type" value="Genomic_DNA"/>
</dbReference>
<accession>A0A516R639</accession>
<keyword evidence="1" id="KW-1133">Transmembrane helix</keyword>
<protein>
    <recommendedName>
        <fullName evidence="4">Integral membrane protein</fullName>
    </recommendedName>
</protein>
<sequence>MDGWWYRNVVEPGKLPLLLALVSFVGCFVVTRTITRLIRAGKGPFRNITTGDVHVHHVVPGIFLMLVGGFWAVAAGRHGFGSMCAAVIFGIGAGLVLDEFALILHLDDVYWSEQGRKSVEVVILTAALVVLILTGFTPFGVNELSVTERHNRFAFALNIAVNCGFALIAMLKGKLRTALIGMVVPFVALVGAIRLARPGSAWARRFYRDRPRVRARAGLRAYRHDRRWTAKRRWLQDVIGGRPDPAPRPAPRRRT</sequence>
<dbReference type="Proteomes" id="UP000316806">
    <property type="component" value="Chromosome"/>
</dbReference>
<keyword evidence="1" id="KW-0472">Membrane</keyword>
<feature type="transmembrane region" description="Helical" evidence="1">
    <location>
        <begin position="55"/>
        <end position="74"/>
    </location>
</feature>
<evidence type="ECO:0008006" key="4">
    <source>
        <dbReference type="Google" id="ProtNLM"/>
    </source>
</evidence>
<dbReference type="AlphaFoldDB" id="A0A516R639"/>
<feature type="transmembrane region" description="Helical" evidence="1">
    <location>
        <begin position="178"/>
        <end position="196"/>
    </location>
</feature>
<evidence type="ECO:0000256" key="1">
    <source>
        <dbReference type="SAM" id="Phobius"/>
    </source>
</evidence>
<reference evidence="2 3" key="1">
    <citation type="journal article" date="2019" name="J. Ind. Microbiol. Biotechnol.">
        <title>The complete genomic sequence of Streptomyces spectabilis NRRL-2792 and identification of secondary metabolite biosynthetic gene clusters.</title>
        <authorList>
            <person name="Sinha A."/>
            <person name="Phillips-Salemka S."/>
            <person name="Niraula T.A."/>
            <person name="Short K.A."/>
            <person name="Niraula N.P."/>
        </authorList>
    </citation>
    <scope>NUCLEOTIDE SEQUENCE [LARGE SCALE GENOMIC DNA]</scope>
    <source>
        <strain evidence="2 3">NRRL 2792</strain>
    </source>
</reference>
<organism evidence="2 3">
    <name type="scientific">Streptomyces spectabilis</name>
    <dbReference type="NCBI Taxonomy" id="68270"/>
    <lineage>
        <taxon>Bacteria</taxon>
        <taxon>Bacillati</taxon>
        <taxon>Actinomycetota</taxon>
        <taxon>Actinomycetes</taxon>
        <taxon>Kitasatosporales</taxon>
        <taxon>Streptomycetaceae</taxon>
        <taxon>Streptomyces</taxon>
    </lineage>
</organism>
<feature type="transmembrane region" description="Helical" evidence="1">
    <location>
        <begin position="15"/>
        <end position="34"/>
    </location>
</feature>
<dbReference type="RefSeq" id="WP_144003028.1">
    <property type="nucleotide sequence ID" value="NZ_CP040916.1"/>
</dbReference>
<keyword evidence="1" id="KW-0812">Transmembrane</keyword>
<feature type="transmembrane region" description="Helical" evidence="1">
    <location>
        <begin position="118"/>
        <end position="141"/>
    </location>
</feature>
<name>A0A516R639_STRST</name>
<evidence type="ECO:0000313" key="2">
    <source>
        <dbReference type="EMBL" id="QDQ11127.1"/>
    </source>
</evidence>